<protein>
    <submittedName>
        <fullName evidence="2">Uncharacterized protein</fullName>
    </submittedName>
</protein>
<name>A0ABQ9UBV5_SAGOE</name>
<feature type="non-terminal residue" evidence="2">
    <location>
        <position position="72"/>
    </location>
</feature>
<proteinExistence type="predicted"/>
<keyword evidence="3" id="KW-1185">Reference proteome</keyword>
<reference evidence="2 3" key="1">
    <citation type="submission" date="2023-05" db="EMBL/GenBank/DDBJ databases">
        <title>B98-5 Cell Line De Novo Hybrid Assembly: An Optical Mapping Approach.</title>
        <authorList>
            <person name="Kananen K."/>
            <person name="Auerbach J.A."/>
            <person name="Kautto E."/>
            <person name="Blachly J.S."/>
        </authorList>
    </citation>
    <scope>NUCLEOTIDE SEQUENCE [LARGE SCALE GENOMIC DNA]</scope>
    <source>
        <strain evidence="2">B95-8</strain>
        <tissue evidence="2">Cell line</tissue>
    </source>
</reference>
<feature type="region of interest" description="Disordered" evidence="1">
    <location>
        <begin position="1"/>
        <end position="36"/>
    </location>
</feature>
<sequence>MPGSAGTLGLAPSRVEKPSQSGNARRGGPRSCGTRGARARACSHGLAHALTGSPILGDACPEERLKPLAGLL</sequence>
<comment type="caution">
    <text evidence="2">The sequence shown here is derived from an EMBL/GenBank/DDBJ whole genome shotgun (WGS) entry which is preliminary data.</text>
</comment>
<accession>A0ABQ9UBV5</accession>
<dbReference type="Proteomes" id="UP001266305">
    <property type="component" value="Unassembled WGS sequence"/>
</dbReference>
<dbReference type="EMBL" id="JASSZA010000014">
    <property type="protein sequence ID" value="KAK2094088.1"/>
    <property type="molecule type" value="Genomic_DNA"/>
</dbReference>
<evidence type="ECO:0000313" key="2">
    <source>
        <dbReference type="EMBL" id="KAK2094088.1"/>
    </source>
</evidence>
<evidence type="ECO:0000313" key="3">
    <source>
        <dbReference type="Proteomes" id="UP001266305"/>
    </source>
</evidence>
<evidence type="ECO:0000256" key="1">
    <source>
        <dbReference type="SAM" id="MobiDB-lite"/>
    </source>
</evidence>
<gene>
    <name evidence="2" type="ORF">P7K49_027826</name>
</gene>
<organism evidence="2 3">
    <name type="scientific">Saguinus oedipus</name>
    <name type="common">Cotton-top tamarin</name>
    <name type="synonym">Oedipomidas oedipus</name>
    <dbReference type="NCBI Taxonomy" id="9490"/>
    <lineage>
        <taxon>Eukaryota</taxon>
        <taxon>Metazoa</taxon>
        <taxon>Chordata</taxon>
        <taxon>Craniata</taxon>
        <taxon>Vertebrata</taxon>
        <taxon>Euteleostomi</taxon>
        <taxon>Mammalia</taxon>
        <taxon>Eutheria</taxon>
        <taxon>Euarchontoglires</taxon>
        <taxon>Primates</taxon>
        <taxon>Haplorrhini</taxon>
        <taxon>Platyrrhini</taxon>
        <taxon>Cebidae</taxon>
        <taxon>Callitrichinae</taxon>
        <taxon>Saguinus</taxon>
    </lineage>
</organism>